<name>H0FVS6_RHIML</name>
<organism evidence="2 3">
    <name type="scientific">Sinorhizobium meliloti CCNWSX0020</name>
    <dbReference type="NCBI Taxonomy" id="1107881"/>
    <lineage>
        <taxon>Bacteria</taxon>
        <taxon>Pseudomonadati</taxon>
        <taxon>Pseudomonadota</taxon>
        <taxon>Alphaproteobacteria</taxon>
        <taxon>Hyphomicrobiales</taxon>
        <taxon>Rhizobiaceae</taxon>
        <taxon>Sinorhizobium/Ensifer group</taxon>
        <taxon>Sinorhizobium</taxon>
    </lineage>
</organism>
<dbReference type="PATRIC" id="fig|1107881.3.peg.1283"/>
<dbReference type="InterPro" id="IPR040677">
    <property type="entry name" value="LPD7"/>
</dbReference>
<reference evidence="2 3" key="1">
    <citation type="journal article" date="2012" name="J. Bacteriol.">
        <title>Draft Genome Sequence of Sinorhizobium meliloti CCNWSX0020, a Nitrogen-Fixing Symbiont with Copper Tolerance Capability Isolated from Lead-Zinc Mine Tailings.</title>
        <authorList>
            <person name="Li Z."/>
            <person name="Ma Z."/>
            <person name="Hao X."/>
            <person name="Wei G."/>
        </authorList>
    </citation>
    <scope>NUCLEOTIDE SEQUENCE [LARGE SCALE GENOMIC DNA]</scope>
    <source>
        <strain evidence="2 3">CCNWSX0020</strain>
    </source>
</reference>
<dbReference type="Proteomes" id="UP000004038">
    <property type="component" value="Unassembled WGS sequence"/>
</dbReference>
<proteinExistence type="predicted"/>
<dbReference type="Pfam" id="PF18821">
    <property type="entry name" value="LPD7"/>
    <property type="match status" value="1"/>
</dbReference>
<evidence type="ECO:0000313" key="3">
    <source>
        <dbReference type="Proteomes" id="UP000004038"/>
    </source>
</evidence>
<evidence type="ECO:0000259" key="1">
    <source>
        <dbReference type="Pfam" id="PF18821"/>
    </source>
</evidence>
<dbReference type="EMBL" id="AGVV01000008">
    <property type="protein sequence ID" value="EHK78788.1"/>
    <property type="molecule type" value="Genomic_DNA"/>
</dbReference>
<evidence type="ECO:0000313" key="2">
    <source>
        <dbReference type="EMBL" id="EHK78788.1"/>
    </source>
</evidence>
<feature type="domain" description="Large polyvalent protein-associated" evidence="1">
    <location>
        <begin position="1"/>
        <end position="40"/>
    </location>
</feature>
<dbReference type="RefSeq" id="WP_003526830.1">
    <property type="nucleotide sequence ID" value="NZ_AGVV01000008.1"/>
</dbReference>
<sequence>MQVASQKWGSLTINGTDRYNALAVELAAGHGFKITNPEMQ</sequence>
<protein>
    <recommendedName>
        <fullName evidence="1">Large polyvalent protein-associated domain-containing protein</fullName>
    </recommendedName>
</protein>
<gene>
    <name evidence="2" type="ORF">SM0020_06402</name>
</gene>
<accession>H0FVS6</accession>
<dbReference type="AlphaFoldDB" id="H0FVS6"/>